<dbReference type="GO" id="GO:0009313">
    <property type="term" value="P:oligosaccharide catabolic process"/>
    <property type="evidence" value="ECO:0007669"/>
    <property type="project" value="TreeGrafter"/>
</dbReference>
<evidence type="ECO:0000313" key="2">
    <source>
        <dbReference type="EMBL" id="MDJ1499524.1"/>
    </source>
</evidence>
<evidence type="ECO:0000313" key="3">
    <source>
        <dbReference type="Proteomes" id="UP001232063"/>
    </source>
</evidence>
<reference evidence="2" key="1">
    <citation type="submission" date="2023-05" db="EMBL/GenBank/DDBJ databases">
        <authorList>
            <person name="Zhang X."/>
        </authorList>
    </citation>
    <scope>NUCLEOTIDE SEQUENCE</scope>
    <source>
        <strain evidence="2">BD1B2-1</strain>
    </source>
</reference>
<sequence>MKKKLFLTAALVTGLLSCSPKKDVPMLDTNDENLLKEEVTDNKLTIYQVFTRLLTNTKHVNKKYGTLEENGVGKFNDINERLLGEVKKMGFSHIWYTGVIEHATMTDYTKYGIPLDDADVVKGRAGSPYAIKDYYDVSPDLAVDVPKRMQEFEALVSRTHKVGLKVIIDFVPNHVARTYHSDAKPTGVQDLGEGDDKSKIFDTKNNFYYLPGTSFRVPHEYHALGDLPHPTKDGHFDETPAKATGNDQFTPGPHVNDWFETIKLNYGVDIVNNRARHFEPIPNTWEKMRDILLFWTKKGVDGFRCDMAEMVPAEFWGWVIPQIKEANKDLVFIAEIYNPYEYNNYIDKAKFDYLYDKVGLYDTLRSVIQHGTSANLISANWKNLQGINNHMLRFMENHDEQRIASQFFAGKPEKGIPAMVVSATLNSGPVMVYFGQEVGEPALGEEGFSGDDGRTTIFDYWGVPQFQNWMSVDRYDGVTLEPSQQLLREKYVKLLNFCATSEAIRKGGLYDLQAANNGGKTAGYEEHKIYSYLRFTENQKLLVIVSFEESLKRRINVRIPTNALAAMELSATANYDLKCVLGDHKPVSFNAANVTDPNNAQAGIPLELEPLTGYIFEIKEESK</sequence>
<dbReference type="EMBL" id="JASJOU010000001">
    <property type="protein sequence ID" value="MDJ1499524.1"/>
    <property type="molecule type" value="Genomic_DNA"/>
</dbReference>
<dbReference type="Gene3D" id="3.20.20.80">
    <property type="entry name" value="Glycosidases"/>
    <property type="match status" value="2"/>
</dbReference>
<dbReference type="AlphaFoldDB" id="A0AAE3R1C0"/>
<dbReference type="GO" id="GO:0004556">
    <property type="term" value="F:alpha-amylase activity"/>
    <property type="evidence" value="ECO:0007669"/>
    <property type="project" value="TreeGrafter"/>
</dbReference>
<dbReference type="PANTHER" id="PTHR10357">
    <property type="entry name" value="ALPHA-AMYLASE FAMILY MEMBER"/>
    <property type="match status" value="1"/>
</dbReference>
<dbReference type="InterPro" id="IPR017853">
    <property type="entry name" value="GH"/>
</dbReference>
<proteinExistence type="predicted"/>
<dbReference type="CDD" id="cd11349">
    <property type="entry name" value="AmyAc_3"/>
    <property type="match status" value="1"/>
</dbReference>
<dbReference type="InterPro" id="IPR006047">
    <property type="entry name" value="GH13_cat_dom"/>
</dbReference>
<feature type="domain" description="Glycosyl hydrolase family 13 catalytic" evidence="1">
    <location>
        <begin position="48"/>
        <end position="476"/>
    </location>
</feature>
<gene>
    <name evidence="2" type="ORF">QNI22_02650</name>
</gene>
<dbReference type="PROSITE" id="PS51257">
    <property type="entry name" value="PROKAR_LIPOPROTEIN"/>
    <property type="match status" value="1"/>
</dbReference>
<protein>
    <submittedName>
        <fullName evidence="2">Alpha-amylase family protein</fullName>
    </submittedName>
</protein>
<dbReference type="Pfam" id="PF00128">
    <property type="entry name" value="Alpha-amylase"/>
    <property type="match status" value="1"/>
</dbReference>
<dbReference type="SUPFAM" id="SSF51445">
    <property type="entry name" value="(Trans)glycosidases"/>
    <property type="match status" value="1"/>
</dbReference>
<organism evidence="2 3">
    <name type="scientific">Xanthocytophaga agilis</name>
    <dbReference type="NCBI Taxonomy" id="3048010"/>
    <lineage>
        <taxon>Bacteria</taxon>
        <taxon>Pseudomonadati</taxon>
        <taxon>Bacteroidota</taxon>
        <taxon>Cytophagia</taxon>
        <taxon>Cytophagales</taxon>
        <taxon>Rhodocytophagaceae</taxon>
        <taxon>Xanthocytophaga</taxon>
    </lineage>
</organism>
<dbReference type="Proteomes" id="UP001232063">
    <property type="component" value="Unassembled WGS sequence"/>
</dbReference>
<dbReference type="RefSeq" id="WP_314509051.1">
    <property type="nucleotide sequence ID" value="NZ_JASJOU010000001.1"/>
</dbReference>
<dbReference type="SMART" id="SM00642">
    <property type="entry name" value="Aamy"/>
    <property type="match status" value="1"/>
</dbReference>
<keyword evidence="3" id="KW-1185">Reference proteome</keyword>
<dbReference type="PANTHER" id="PTHR10357:SF205">
    <property type="entry name" value="O-GLYCOSYL HYDROLASE FAMILY 13"/>
    <property type="match status" value="1"/>
</dbReference>
<accession>A0AAE3R1C0</accession>
<comment type="caution">
    <text evidence="2">The sequence shown here is derived from an EMBL/GenBank/DDBJ whole genome shotgun (WGS) entry which is preliminary data.</text>
</comment>
<evidence type="ECO:0000259" key="1">
    <source>
        <dbReference type="SMART" id="SM00642"/>
    </source>
</evidence>
<name>A0AAE3R1C0_9BACT</name>